<evidence type="ECO:0000256" key="2">
    <source>
        <dbReference type="ARBA" id="ARBA00023004"/>
    </source>
</evidence>
<protein>
    <submittedName>
        <fullName evidence="5">Heterodisulfide reductase, subunit A and related polyferredoxins</fullName>
    </submittedName>
</protein>
<gene>
    <name evidence="5" type="ORF">MTY_1463</name>
</gene>
<dbReference type="SUPFAM" id="SSF54862">
    <property type="entry name" value="4Fe-4S ferredoxins"/>
    <property type="match status" value="1"/>
</dbReference>
<dbReference type="InterPro" id="IPR017900">
    <property type="entry name" value="4Fe4S_Fe_S_CS"/>
</dbReference>
<dbReference type="InterPro" id="IPR017896">
    <property type="entry name" value="4Fe4S_Fe-S-bd"/>
</dbReference>
<evidence type="ECO:0000259" key="4">
    <source>
        <dbReference type="PROSITE" id="PS51379"/>
    </source>
</evidence>
<feature type="domain" description="4Fe-4S ferredoxin-type" evidence="4">
    <location>
        <begin position="56"/>
        <end position="85"/>
    </location>
</feature>
<evidence type="ECO:0000256" key="1">
    <source>
        <dbReference type="ARBA" id="ARBA00022723"/>
    </source>
</evidence>
<dbReference type="GO" id="GO:0046872">
    <property type="term" value="F:metal ion binding"/>
    <property type="evidence" value="ECO:0007669"/>
    <property type="project" value="UniProtKB-KW"/>
</dbReference>
<dbReference type="Gene3D" id="3.30.70.20">
    <property type="match status" value="1"/>
</dbReference>
<dbReference type="RefSeq" id="WP_025773842.1">
    <property type="nucleotide sequence ID" value="NZ_DF238840.1"/>
</dbReference>
<dbReference type="AlphaFoldDB" id="A0A0S6UF78"/>
<dbReference type="EMBL" id="DF238840">
    <property type="protein sequence ID" value="GAF26124.1"/>
    <property type="molecule type" value="Genomic_DNA"/>
</dbReference>
<evidence type="ECO:0000256" key="3">
    <source>
        <dbReference type="ARBA" id="ARBA00023014"/>
    </source>
</evidence>
<keyword evidence="1" id="KW-0479">Metal-binding</keyword>
<sequence length="131" mass="13417">MDSLYYRAVTTNRRGIFLVAAGREPVPAGEAGTAASLAAAAVVSFLKGEEPEAAPVTLAFRPPDGACAACLTCVRTCPHGAMVVQGKALVRTRSCQGCGICVAECPAHALELPEYTDVRLLQAAAGDKGGN</sequence>
<dbReference type="Proteomes" id="UP000063718">
    <property type="component" value="Unassembled WGS sequence"/>
</dbReference>
<accession>A0A0S6UF78</accession>
<dbReference type="PROSITE" id="PS00198">
    <property type="entry name" value="4FE4S_FER_1"/>
    <property type="match status" value="1"/>
</dbReference>
<reference evidence="5" key="1">
    <citation type="journal article" date="2014" name="Gene">
        <title>Genome-guided analysis of transformation efficiency and carbon dioxide assimilation by Moorella thermoacetica Y72.</title>
        <authorList>
            <person name="Tsukahara K."/>
            <person name="Kita A."/>
            <person name="Nakashimada Y."/>
            <person name="Hoshino T."/>
            <person name="Murakami K."/>
        </authorList>
    </citation>
    <scope>NUCLEOTIDE SEQUENCE [LARGE SCALE GENOMIC DNA]</scope>
    <source>
        <strain evidence="5">Y72</strain>
    </source>
</reference>
<feature type="domain" description="4Fe-4S ferredoxin-type" evidence="4">
    <location>
        <begin position="86"/>
        <end position="115"/>
    </location>
</feature>
<dbReference type="GO" id="GO:0051536">
    <property type="term" value="F:iron-sulfur cluster binding"/>
    <property type="evidence" value="ECO:0007669"/>
    <property type="project" value="UniProtKB-KW"/>
</dbReference>
<name>A0A0S6UF78_NEOTH</name>
<keyword evidence="2" id="KW-0408">Iron</keyword>
<evidence type="ECO:0000313" key="5">
    <source>
        <dbReference type="EMBL" id="GAF26124.1"/>
    </source>
</evidence>
<keyword evidence="3" id="KW-0411">Iron-sulfur</keyword>
<dbReference type="PROSITE" id="PS51379">
    <property type="entry name" value="4FE4S_FER_2"/>
    <property type="match status" value="2"/>
</dbReference>
<organism evidence="5">
    <name type="scientific">Moorella thermoacetica Y72</name>
    <dbReference type="NCBI Taxonomy" id="1325331"/>
    <lineage>
        <taxon>Bacteria</taxon>
        <taxon>Bacillati</taxon>
        <taxon>Bacillota</taxon>
        <taxon>Clostridia</taxon>
        <taxon>Neomoorellales</taxon>
        <taxon>Neomoorellaceae</taxon>
        <taxon>Neomoorella</taxon>
    </lineage>
</organism>
<dbReference type="Pfam" id="PF13237">
    <property type="entry name" value="Fer4_10"/>
    <property type="match status" value="1"/>
</dbReference>
<proteinExistence type="predicted"/>